<dbReference type="Proteomes" id="UP000063781">
    <property type="component" value="Chromosome"/>
</dbReference>
<dbReference type="EMBL" id="CP013213">
    <property type="protein sequence ID" value="AMC92794.1"/>
    <property type="molecule type" value="Genomic_DNA"/>
</dbReference>
<gene>
    <name evidence="5" type="ORF">AOC36_01980</name>
</gene>
<dbReference type="GO" id="GO:0008887">
    <property type="term" value="F:glycerate kinase activity"/>
    <property type="evidence" value="ECO:0007669"/>
    <property type="project" value="UniProtKB-UniRule"/>
</dbReference>
<evidence type="ECO:0008006" key="7">
    <source>
        <dbReference type="Google" id="ProtNLM"/>
    </source>
</evidence>
<dbReference type="STRING" id="1514105.AOC36_01980"/>
<dbReference type="InterPro" id="IPR036129">
    <property type="entry name" value="Glycerate_kinase_sf"/>
</dbReference>
<dbReference type="Gene3D" id="3.90.1510.10">
    <property type="entry name" value="Glycerate kinase, domain 2"/>
    <property type="match status" value="1"/>
</dbReference>
<dbReference type="Gene3D" id="3.40.50.10350">
    <property type="entry name" value="Glycerate kinase, domain 1"/>
    <property type="match status" value="1"/>
</dbReference>
<keyword evidence="3 4" id="KW-0418">Kinase</keyword>
<dbReference type="InterPro" id="IPR018197">
    <property type="entry name" value="Glycerate_kinase_RE-like"/>
</dbReference>
<dbReference type="KEGG" id="erl:AOC36_01980"/>
<dbReference type="GO" id="GO:0031388">
    <property type="term" value="P:organic acid phosphorylation"/>
    <property type="evidence" value="ECO:0007669"/>
    <property type="project" value="UniProtKB-UniRule"/>
</dbReference>
<evidence type="ECO:0000313" key="5">
    <source>
        <dbReference type="EMBL" id="AMC92794.1"/>
    </source>
</evidence>
<keyword evidence="6" id="KW-1185">Reference proteome</keyword>
<dbReference type="AlphaFoldDB" id="A0A0X8GYJ9"/>
<evidence type="ECO:0000256" key="4">
    <source>
        <dbReference type="PIRNR" id="PIRNR006078"/>
    </source>
</evidence>
<dbReference type="InterPro" id="IPR018193">
    <property type="entry name" value="Glyc_kinase_flavodox-like_fold"/>
</dbReference>
<dbReference type="InterPro" id="IPR004381">
    <property type="entry name" value="Glycerate_kinase"/>
</dbReference>
<evidence type="ECO:0000313" key="6">
    <source>
        <dbReference type="Proteomes" id="UP000063781"/>
    </source>
</evidence>
<dbReference type="PANTHER" id="PTHR21599">
    <property type="entry name" value="GLYCERATE KINASE"/>
    <property type="match status" value="1"/>
</dbReference>
<dbReference type="SUPFAM" id="SSF110738">
    <property type="entry name" value="Glycerate kinase I"/>
    <property type="match status" value="1"/>
</dbReference>
<dbReference type="PANTHER" id="PTHR21599:SF0">
    <property type="entry name" value="GLYCERATE KINASE"/>
    <property type="match status" value="1"/>
</dbReference>
<evidence type="ECO:0000256" key="3">
    <source>
        <dbReference type="ARBA" id="ARBA00022777"/>
    </source>
</evidence>
<comment type="similarity">
    <text evidence="1 4">Belongs to the glycerate kinase type-1 family.</text>
</comment>
<accession>A0A0X8GYJ9</accession>
<dbReference type="Pfam" id="PF02595">
    <property type="entry name" value="Gly_kinase"/>
    <property type="match status" value="1"/>
</dbReference>
<protein>
    <recommendedName>
        <fullName evidence="7">Glycerate kinase</fullName>
    </recommendedName>
</protein>
<keyword evidence="2 4" id="KW-0808">Transferase</keyword>
<sequence>MRVKVVSLIDSFKHSFPSQQGCEIVKRAISGHDVSAFCVADGGEGTTQILTELYQGDMREVLIVDPCGRPLRSPLGYVKEKNVAILESAEGAGIQKVRRDELNPYTLSSYGVGLHLKEALNLGVDTIILGLGGSATLDCGYGMLMALGLRFIDTNGNYMTHFDVRLGDVKTIEWDQLDPRLNTIHMILASDVTNPLLKEKGSVYVFGKQKGLDPQHFESYDLDMAHFAKMISDHAGVDGAHTPGAGAAGGIGFALASICDCEFVSGVDLILNDPMIQQALDGADVVLTGEGCIDAQSLDGKLISGVIRECQKRSVGCVLVCGHYDLDTSLDGVKDVIVISDPDLSLDEALDQGPENLELAISKYFNTMKKV</sequence>
<name>A0A0X8GYJ9_9FIRM</name>
<proteinExistence type="inferred from homology"/>
<reference evidence="5 6" key="1">
    <citation type="submission" date="2015-10" db="EMBL/GenBank/DDBJ databases">
        <title>Erysipelothrix larvae sp. LV19 isolated from the larval gut of the rhinoceros beetle, Trypoxylus dichotomus.</title>
        <authorList>
            <person name="Lim S."/>
            <person name="Kim B.-C."/>
        </authorList>
    </citation>
    <scope>NUCLEOTIDE SEQUENCE [LARGE SCALE GENOMIC DNA]</scope>
    <source>
        <strain evidence="5 6">LV19</strain>
    </source>
</reference>
<dbReference type="PIRSF" id="PIRSF006078">
    <property type="entry name" value="GlxK"/>
    <property type="match status" value="1"/>
</dbReference>
<evidence type="ECO:0000256" key="1">
    <source>
        <dbReference type="ARBA" id="ARBA00006284"/>
    </source>
</evidence>
<organism evidence="5 6">
    <name type="scientific">Erysipelothrix larvae</name>
    <dbReference type="NCBI Taxonomy" id="1514105"/>
    <lineage>
        <taxon>Bacteria</taxon>
        <taxon>Bacillati</taxon>
        <taxon>Bacillota</taxon>
        <taxon>Erysipelotrichia</taxon>
        <taxon>Erysipelotrichales</taxon>
        <taxon>Erysipelotrichaceae</taxon>
        <taxon>Erysipelothrix</taxon>
    </lineage>
</organism>
<evidence type="ECO:0000256" key="2">
    <source>
        <dbReference type="ARBA" id="ARBA00022679"/>
    </source>
</evidence>
<dbReference type="NCBIfam" id="TIGR00045">
    <property type="entry name" value="glycerate kinase"/>
    <property type="match status" value="1"/>
</dbReference>